<dbReference type="OrthoDB" id="3056853at2759"/>
<dbReference type="Proteomes" id="UP001150266">
    <property type="component" value="Unassembled WGS sequence"/>
</dbReference>
<evidence type="ECO:0000313" key="2">
    <source>
        <dbReference type="EMBL" id="KAJ4488208.1"/>
    </source>
</evidence>
<organism evidence="2 3">
    <name type="scientific">Lentinula aciculospora</name>
    <dbReference type="NCBI Taxonomy" id="153920"/>
    <lineage>
        <taxon>Eukaryota</taxon>
        <taxon>Fungi</taxon>
        <taxon>Dikarya</taxon>
        <taxon>Basidiomycota</taxon>
        <taxon>Agaricomycotina</taxon>
        <taxon>Agaricomycetes</taxon>
        <taxon>Agaricomycetidae</taxon>
        <taxon>Agaricales</taxon>
        <taxon>Marasmiineae</taxon>
        <taxon>Omphalotaceae</taxon>
        <taxon>Lentinula</taxon>
    </lineage>
</organism>
<feature type="compositionally biased region" description="Polar residues" evidence="1">
    <location>
        <begin position="28"/>
        <end position="37"/>
    </location>
</feature>
<feature type="region of interest" description="Disordered" evidence="1">
    <location>
        <begin position="1"/>
        <end position="72"/>
    </location>
</feature>
<proteinExistence type="predicted"/>
<feature type="compositionally biased region" description="Polar residues" evidence="1">
    <location>
        <begin position="57"/>
        <end position="72"/>
    </location>
</feature>
<gene>
    <name evidence="2" type="ORF">J3R30DRAFT_906090</name>
</gene>
<accession>A0A9W9AQY2</accession>
<reference evidence="2" key="1">
    <citation type="submission" date="2022-08" db="EMBL/GenBank/DDBJ databases">
        <title>A Global Phylogenomic Analysis of the Shiitake Genus Lentinula.</title>
        <authorList>
            <consortium name="DOE Joint Genome Institute"/>
            <person name="Sierra-Patev S."/>
            <person name="Min B."/>
            <person name="Naranjo-Ortiz M."/>
            <person name="Looney B."/>
            <person name="Konkel Z."/>
            <person name="Slot J.C."/>
            <person name="Sakamoto Y."/>
            <person name="Steenwyk J.L."/>
            <person name="Rokas A."/>
            <person name="Carro J."/>
            <person name="Camarero S."/>
            <person name="Ferreira P."/>
            <person name="Molpeceres G."/>
            <person name="Ruiz-Duenas F.J."/>
            <person name="Serrano A."/>
            <person name="Henrissat B."/>
            <person name="Drula E."/>
            <person name="Hughes K.W."/>
            <person name="Mata J.L."/>
            <person name="Ishikawa N.K."/>
            <person name="Vargas-Isla R."/>
            <person name="Ushijima S."/>
            <person name="Smith C.A."/>
            <person name="Ahrendt S."/>
            <person name="Andreopoulos W."/>
            <person name="He G."/>
            <person name="Labutti K."/>
            <person name="Lipzen A."/>
            <person name="Ng V."/>
            <person name="Riley R."/>
            <person name="Sandor L."/>
            <person name="Barry K."/>
            <person name="Martinez A.T."/>
            <person name="Xiao Y."/>
            <person name="Gibbons J.G."/>
            <person name="Terashima K."/>
            <person name="Grigoriev I.V."/>
            <person name="Hibbett D.S."/>
        </authorList>
    </citation>
    <scope>NUCLEOTIDE SEQUENCE</scope>
    <source>
        <strain evidence="2">JLM2183</strain>
    </source>
</reference>
<sequence>MDLDADLYGDLYETDVAGPAADEKSFESPKQASNTEVPSLEPVERSSAAPAPSDSAGTTITASVSQPSAPTSFVQPVQQIPTYEDPMIYRDTYSGMQGSYEQNFSTLEHRSVRPSEMKDDGRVLSLSSLLWHSSCPSLPHTNNSLFTPSCTFLLMRTRPLCSHIS</sequence>
<feature type="compositionally biased region" description="Low complexity" evidence="1">
    <location>
        <begin position="46"/>
        <end position="56"/>
    </location>
</feature>
<name>A0A9W9AQY2_9AGAR</name>
<dbReference type="AlphaFoldDB" id="A0A9W9AQY2"/>
<dbReference type="EMBL" id="JAOTPV010000002">
    <property type="protein sequence ID" value="KAJ4488208.1"/>
    <property type="molecule type" value="Genomic_DNA"/>
</dbReference>
<keyword evidence="3" id="KW-1185">Reference proteome</keyword>
<evidence type="ECO:0000313" key="3">
    <source>
        <dbReference type="Proteomes" id="UP001150266"/>
    </source>
</evidence>
<evidence type="ECO:0000256" key="1">
    <source>
        <dbReference type="SAM" id="MobiDB-lite"/>
    </source>
</evidence>
<comment type="caution">
    <text evidence="2">The sequence shown here is derived from an EMBL/GenBank/DDBJ whole genome shotgun (WGS) entry which is preliminary data.</text>
</comment>
<protein>
    <submittedName>
        <fullName evidence="2">Uncharacterized protein</fullName>
    </submittedName>
</protein>